<evidence type="ECO:0000313" key="6">
    <source>
        <dbReference type="EMBL" id="KXG76681.1"/>
    </source>
</evidence>
<sequence>MVASPKYRFGLVLSGGGFRGAVHLGILKAFQENGIYPEIVAGTSAGSIAAAFYACGVNIDWFAREVKCMKPWKALDPAFPLAAILVLLYRFWLRRPSALAKWPDGLFKGDKIEGWLDDLFTGKTFDELKIPLSVVSVDVESGETVVFCPEKNIPREGLRNTVFISDVPVSSAVRASISLPGVFVPKRIKGRKLIDGGVKNNVPVDVAFHQGAAKVVAVDLGKSKGKRKVESIIDVLMASVDIMGTEINYCVRKEYPALYLYPAVQGVGYDDFYMIPELIKFGEEFAKRSLKEVIEYLQA</sequence>
<feature type="short sequence motif" description="GXGXXG" evidence="4">
    <location>
        <begin position="15"/>
        <end position="20"/>
    </location>
</feature>
<dbReference type="RefSeq" id="WP_066353529.1">
    <property type="nucleotide sequence ID" value="NZ_LOED01000017.1"/>
</dbReference>
<comment type="caution">
    <text evidence="6">The sequence shown here is derived from an EMBL/GenBank/DDBJ whole genome shotgun (WGS) entry which is preliminary data.</text>
</comment>
<dbReference type="GO" id="GO:0016787">
    <property type="term" value="F:hydrolase activity"/>
    <property type="evidence" value="ECO:0007669"/>
    <property type="project" value="UniProtKB-UniRule"/>
</dbReference>
<dbReference type="InParanoid" id="A0A140L806"/>
<feature type="short sequence motif" description="DGA/G" evidence="4">
    <location>
        <begin position="195"/>
        <end position="197"/>
    </location>
</feature>
<feature type="domain" description="PNPLA" evidence="5">
    <location>
        <begin position="11"/>
        <end position="208"/>
    </location>
</feature>
<dbReference type="OrthoDB" id="9770965at2"/>
<dbReference type="SUPFAM" id="SSF52151">
    <property type="entry name" value="FabD/lysophospholipase-like"/>
    <property type="match status" value="1"/>
</dbReference>
<organism evidence="6 7">
    <name type="scientific">Fervidicola ferrireducens</name>
    <dbReference type="NCBI Taxonomy" id="520764"/>
    <lineage>
        <taxon>Bacteria</taxon>
        <taxon>Bacillati</taxon>
        <taxon>Bacillota</taxon>
        <taxon>Clostridia</taxon>
        <taxon>Thermosediminibacterales</taxon>
        <taxon>Thermosediminibacteraceae</taxon>
        <taxon>Fervidicola</taxon>
    </lineage>
</organism>
<dbReference type="PANTHER" id="PTHR14226:SF29">
    <property type="entry name" value="NEUROPATHY TARGET ESTERASE SWS"/>
    <property type="match status" value="1"/>
</dbReference>
<keyword evidence="7" id="KW-1185">Reference proteome</keyword>
<dbReference type="EMBL" id="LOED01000017">
    <property type="protein sequence ID" value="KXG76681.1"/>
    <property type="molecule type" value="Genomic_DNA"/>
</dbReference>
<dbReference type="PANTHER" id="PTHR14226">
    <property type="entry name" value="NEUROPATHY TARGET ESTERASE/SWISS CHEESE D.MELANOGASTER"/>
    <property type="match status" value="1"/>
</dbReference>
<dbReference type="Pfam" id="PF01734">
    <property type="entry name" value="Patatin"/>
    <property type="match status" value="1"/>
</dbReference>
<dbReference type="InterPro" id="IPR002641">
    <property type="entry name" value="PNPLA_dom"/>
</dbReference>
<dbReference type="Proteomes" id="UP000070427">
    <property type="component" value="Unassembled WGS sequence"/>
</dbReference>
<dbReference type="InterPro" id="IPR016035">
    <property type="entry name" value="Acyl_Trfase/lysoPLipase"/>
</dbReference>
<protein>
    <submittedName>
        <fullName evidence="6">Putative NTE family protein</fullName>
    </submittedName>
</protein>
<feature type="short sequence motif" description="GXSXG" evidence="4">
    <location>
        <begin position="42"/>
        <end position="46"/>
    </location>
</feature>
<feature type="active site" description="Nucleophile" evidence="4">
    <location>
        <position position="44"/>
    </location>
</feature>
<proteinExistence type="predicted"/>
<evidence type="ECO:0000256" key="1">
    <source>
        <dbReference type="ARBA" id="ARBA00022801"/>
    </source>
</evidence>
<dbReference type="GO" id="GO:0016042">
    <property type="term" value="P:lipid catabolic process"/>
    <property type="evidence" value="ECO:0007669"/>
    <property type="project" value="UniProtKB-UniRule"/>
</dbReference>
<keyword evidence="2 4" id="KW-0442">Lipid degradation</keyword>
<name>A0A140L806_9FIRM</name>
<dbReference type="InterPro" id="IPR050301">
    <property type="entry name" value="NTE"/>
</dbReference>
<keyword evidence="1 4" id="KW-0378">Hydrolase</keyword>
<reference evidence="6 7" key="1">
    <citation type="submission" date="2015-12" db="EMBL/GenBank/DDBJ databases">
        <title>Draft genome sequnece of Fervidicola ferrireducens strain Y170.</title>
        <authorList>
            <person name="Patel B.K."/>
        </authorList>
    </citation>
    <scope>NUCLEOTIDE SEQUENCE [LARGE SCALE GENOMIC DNA]</scope>
    <source>
        <strain evidence="6 7">Y170</strain>
    </source>
</reference>
<feature type="active site" description="Proton acceptor" evidence="4">
    <location>
        <position position="195"/>
    </location>
</feature>
<dbReference type="STRING" id="520764.AN618_14550"/>
<gene>
    <name evidence="6" type="ORF">AN618_14550</name>
</gene>
<dbReference type="AlphaFoldDB" id="A0A140L806"/>
<evidence type="ECO:0000256" key="2">
    <source>
        <dbReference type="ARBA" id="ARBA00022963"/>
    </source>
</evidence>
<dbReference type="PROSITE" id="PS51635">
    <property type="entry name" value="PNPLA"/>
    <property type="match status" value="1"/>
</dbReference>
<evidence type="ECO:0000256" key="3">
    <source>
        <dbReference type="ARBA" id="ARBA00023098"/>
    </source>
</evidence>
<accession>A0A140L806</accession>
<evidence type="ECO:0000313" key="7">
    <source>
        <dbReference type="Proteomes" id="UP000070427"/>
    </source>
</evidence>
<dbReference type="Gene3D" id="3.40.1090.10">
    <property type="entry name" value="Cytosolic phospholipase A2 catalytic domain"/>
    <property type="match status" value="2"/>
</dbReference>
<keyword evidence="3 4" id="KW-0443">Lipid metabolism</keyword>
<evidence type="ECO:0000259" key="5">
    <source>
        <dbReference type="PROSITE" id="PS51635"/>
    </source>
</evidence>
<evidence type="ECO:0000256" key="4">
    <source>
        <dbReference type="PROSITE-ProRule" id="PRU01161"/>
    </source>
</evidence>